<keyword evidence="4" id="KW-1185">Reference proteome</keyword>
<sequence>MGLLTSLRDERLIFVGLGLATVSFVGMMRLILTHYRDEAEIRPKSPKTQYITQATEDALDLQTISSLLDHYNPTIRDTATKIVVGRAVNDGDTIRHLLRGIMQASYDVREKYLRALTFAMEDRDTNQDQLKPLNTPDGYRAIVRSLEHSLNDRARNNINDLLWDEYQLRDVNERRCIMLIQQLLHRYTSSVKFLMDANFVERWLIKQGWGDTDEDKHTNFTNYIHRRKNRLSDICAQLLRTKDGRKALRQSKLIHGRGRGSPYDGSDNGGIKVILEISMQNEDENGEIHQESFQAELVPRNLIQSDEEQRRRRRHREAIVLNDGTHSLGRGDIIEREHESEAS</sequence>
<gene>
    <name evidence="3" type="ORF">BKA67DRAFT_584252</name>
</gene>
<feature type="region of interest" description="Disordered" evidence="1">
    <location>
        <begin position="322"/>
        <end position="343"/>
    </location>
</feature>
<evidence type="ECO:0000313" key="4">
    <source>
        <dbReference type="Proteomes" id="UP000758603"/>
    </source>
</evidence>
<comment type="caution">
    <text evidence="3">The sequence shown here is derived from an EMBL/GenBank/DDBJ whole genome shotgun (WGS) entry which is preliminary data.</text>
</comment>
<dbReference type="GeneID" id="70133029"/>
<reference evidence="3" key="1">
    <citation type="journal article" date="2021" name="Nat. Commun.">
        <title>Genetic determinants of endophytism in the Arabidopsis root mycobiome.</title>
        <authorList>
            <person name="Mesny F."/>
            <person name="Miyauchi S."/>
            <person name="Thiergart T."/>
            <person name="Pickel B."/>
            <person name="Atanasova L."/>
            <person name="Karlsson M."/>
            <person name="Huettel B."/>
            <person name="Barry K.W."/>
            <person name="Haridas S."/>
            <person name="Chen C."/>
            <person name="Bauer D."/>
            <person name="Andreopoulos W."/>
            <person name="Pangilinan J."/>
            <person name="LaButti K."/>
            <person name="Riley R."/>
            <person name="Lipzen A."/>
            <person name="Clum A."/>
            <person name="Drula E."/>
            <person name="Henrissat B."/>
            <person name="Kohler A."/>
            <person name="Grigoriev I.V."/>
            <person name="Martin F.M."/>
            <person name="Hacquard S."/>
        </authorList>
    </citation>
    <scope>NUCLEOTIDE SEQUENCE</scope>
    <source>
        <strain evidence="3">MPI-SDFR-AT-0073</strain>
    </source>
</reference>
<keyword evidence="2" id="KW-0472">Membrane</keyword>
<evidence type="ECO:0008006" key="5">
    <source>
        <dbReference type="Google" id="ProtNLM"/>
    </source>
</evidence>
<accession>A0A9P8RN07</accession>
<protein>
    <recommendedName>
        <fullName evidence="5">Cytoskeleton-associated protein</fullName>
    </recommendedName>
</protein>
<keyword evidence="2" id="KW-1133">Transmembrane helix</keyword>
<proteinExistence type="predicted"/>
<evidence type="ECO:0000313" key="3">
    <source>
        <dbReference type="EMBL" id="KAH6646425.1"/>
    </source>
</evidence>
<organism evidence="3 4">
    <name type="scientific">Truncatella angustata</name>
    <dbReference type="NCBI Taxonomy" id="152316"/>
    <lineage>
        <taxon>Eukaryota</taxon>
        <taxon>Fungi</taxon>
        <taxon>Dikarya</taxon>
        <taxon>Ascomycota</taxon>
        <taxon>Pezizomycotina</taxon>
        <taxon>Sordariomycetes</taxon>
        <taxon>Xylariomycetidae</taxon>
        <taxon>Amphisphaeriales</taxon>
        <taxon>Sporocadaceae</taxon>
        <taxon>Truncatella</taxon>
    </lineage>
</organism>
<dbReference type="RefSeq" id="XP_045952939.1">
    <property type="nucleotide sequence ID" value="XM_046104138.1"/>
</dbReference>
<evidence type="ECO:0000256" key="1">
    <source>
        <dbReference type="SAM" id="MobiDB-lite"/>
    </source>
</evidence>
<keyword evidence="2" id="KW-0812">Transmembrane</keyword>
<feature type="transmembrane region" description="Helical" evidence="2">
    <location>
        <begin position="12"/>
        <end position="32"/>
    </location>
</feature>
<evidence type="ECO:0000256" key="2">
    <source>
        <dbReference type="SAM" id="Phobius"/>
    </source>
</evidence>
<dbReference type="EMBL" id="JAGPXC010000010">
    <property type="protein sequence ID" value="KAH6646425.1"/>
    <property type="molecule type" value="Genomic_DNA"/>
</dbReference>
<dbReference type="AlphaFoldDB" id="A0A9P8RN07"/>
<dbReference type="OrthoDB" id="5385189at2759"/>
<name>A0A9P8RN07_9PEZI</name>
<dbReference type="Proteomes" id="UP000758603">
    <property type="component" value="Unassembled WGS sequence"/>
</dbReference>
<feature type="compositionally biased region" description="Basic and acidic residues" evidence="1">
    <location>
        <begin position="332"/>
        <end position="343"/>
    </location>
</feature>